<dbReference type="PANTHER" id="PTHR33021:SF431">
    <property type="entry name" value="PHYTOCYANIN DOMAIN, CUPREDOXIN"/>
    <property type="match status" value="1"/>
</dbReference>
<evidence type="ECO:0000256" key="6">
    <source>
        <dbReference type="ARBA" id="ARBA00022982"/>
    </source>
</evidence>
<evidence type="ECO:0000256" key="2">
    <source>
        <dbReference type="ARBA" id="ARBA00022448"/>
    </source>
</evidence>
<protein>
    <recommendedName>
        <fullName evidence="13">Phytocyanin domain-containing protein</fullName>
    </recommendedName>
</protein>
<dbReference type="AlphaFoldDB" id="A0AAP0DV46"/>
<evidence type="ECO:0000256" key="8">
    <source>
        <dbReference type="ARBA" id="ARBA00023008"/>
    </source>
</evidence>
<evidence type="ECO:0000256" key="4">
    <source>
        <dbReference type="ARBA" id="ARBA00022723"/>
    </source>
</evidence>
<dbReference type="Proteomes" id="UP001408789">
    <property type="component" value="Unassembled WGS sequence"/>
</dbReference>
<dbReference type="PANTHER" id="PTHR33021">
    <property type="entry name" value="BLUE COPPER PROTEIN"/>
    <property type="match status" value="1"/>
</dbReference>
<evidence type="ECO:0000256" key="5">
    <source>
        <dbReference type="ARBA" id="ARBA00022729"/>
    </source>
</evidence>
<keyword evidence="15" id="KW-1185">Reference proteome</keyword>
<keyword evidence="10" id="KW-1015">Disulfide bond</keyword>
<organism evidence="14 15">
    <name type="scientific">Deinandra increscens subsp. villosa</name>
    <dbReference type="NCBI Taxonomy" id="3103831"/>
    <lineage>
        <taxon>Eukaryota</taxon>
        <taxon>Viridiplantae</taxon>
        <taxon>Streptophyta</taxon>
        <taxon>Embryophyta</taxon>
        <taxon>Tracheophyta</taxon>
        <taxon>Spermatophyta</taxon>
        <taxon>Magnoliopsida</taxon>
        <taxon>eudicotyledons</taxon>
        <taxon>Gunneridae</taxon>
        <taxon>Pentapetalae</taxon>
        <taxon>asterids</taxon>
        <taxon>campanulids</taxon>
        <taxon>Asterales</taxon>
        <taxon>Asteraceae</taxon>
        <taxon>Asteroideae</taxon>
        <taxon>Heliantheae alliance</taxon>
        <taxon>Madieae</taxon>
        <taxon>Madiinae</taxon>
        <taxon>Deinandra</taxon>
    </lineage>
</organism>
<feature type="domain" description="Phytocyanin" evidence="13">
    <location>
        <begin position="26"/>
        <end position="126"/>
    </location>
</feature>
<dbReference type="GO" id="GO:0046872">
    <property type="term" value="F:metal ion binding"/>
    <property type="evidence" value="ECO:0007669"/>
    <property type="project" value="UniProtKB-KW"/>
</dbReference>
<evidence type="ECO:0000259" key="13">
    <source>
        <dbReference type="PROSITE" id="PS51485"/>
    </source>
</evidence>
<evidence type="ECO:0000256" key="1">
    <source>
        <dbReference type="ARBA" id="ARBA00004479"/>
    </source>
</evidence>
<feature type="signal peptide" evidence="12">
    <location>
        <begin position="1"/>
        <end position="25"/>
    </location>
</feature>
<evidence type="ECO:0000313" key="15">
    <source>
        <dbReference type="Proteomes" id="UP001408789"/>
    </source>
</evidence>
<comment type="subcellular location">
    <subcellularLocation>
        <location evidence="1">Membrane</location>
        <topology evidence="1">Single-pass type I membrane protein</topology>
    </subcellularLocation>
</comment>
<dbReference type="InterPro" id="IPR039391">
    <property type="entry name" value="Phytocyanin-like"/>
</dbReference>
<keyword evidence="11" id="KW-0325">Glycoprotein</keyword>
<dbReference type="GO" id="GO:0009610">
    <property type="term" value="P:response to symbiotic fungus"/>
    <property type="evidence" value="ECO:0007669"/>
    <property type="project" value="UniProtKB-ARBA"/>
</dbReference>
<dbReference type="InterPro" id="IPR003245">
    <property type="entry name" value="Phytocyanin_dom"/>
</dbReference>
<dbReference type="SUPFAM" id="SSF49503">
    <property type="entry name" value="Cupredoxins"/>
    <property type="match status" value="1"/>
</dbReference>
<proteinExistence type="predicted"/>
<keyword evidence="6" id="KW-0249">Electron transport</keyword>
<dbReference type="GO" id="GO:0009055">
    <property type="term" value="F:electron transfer activity"/>
    <property type="evidence" value="ECO:0007669"/>
    <property type="project" value="InterPro"/>
</dbReference>
<evidence type="ECO:0000313" key="14">
    <source>
        <dbReference type="EMBL" id="KAK9079247.1"/>
    </source>
</evidence>
<evidence type="ECO:0000256" key="11">
    <source>
        <dbReference type="ARBA" id="ARBA00023180"/>
    </source>
</evidence>
<dbReference type="GO" id="GO:0005886">
    <property type="term" value="C:plasma membrane"/>
    <property type="evidence" value="ECO:0007669"/>
    <property type="project" value="TreeGrafter"/>
</dbReference>
<dbReference type="PROSITE" id="PS51485">
    <property type="entry name" value="PHYTOCYANIN"/>
    <property type="match status" value="1"/>
</dbReference>
<accession>A0AAP0DV46</accession>
<reference evidence="14 15" key="1">
    <citation type="submission" date="2024-04" db="EMBL/GenBank/DDBJ databases">
        <title>The reference genome of an endangered Asteraceae, Deinandra increscens subsp. villosa, native to the Central Coast of California.</title>
        <authorList>
            <person name="Guilliams M."/>
            <person name="Hasenstab-Lehman K."/>
            <person name="Meyer R."/>
            <person name="Mcevoy S."/>
        </authorList>
    </citation>
    <scope>NUCLEOTIDE SEQUENCE [LARGE SCALE GENOMIC DNA]</scope>
    <source>
        <tissue evidence="14">Leaf</tissue>
    </source>
</reference>
<keyword evidence="3" id="KW-0812">Transmembrane</keyword>
<keyword evidence="2" id="KW-0813">Transport</keyword>
<keyword evidence="4" id="KW-0479">Metal-binding</keyword>
<dbReference type="CDD" id="cd04216">
    <property type="entry name" value="Phytocyanin"/>
    <property type="match status" value="1"/>
</dbReference>
<comment type="caution">
    <text evidence="14">The sequence shown here is derived from an EMBL/GenBank/DDBJ whole genome shotgun (WGS) entry which is preliminary data.</text>
</comment>
<gene>
    <name evidence="14" type="ORF">SSX86_000917</name>
</gene>
<sequence>MAFYNHIMVILTISVVVLLPTVIIATEYVVGDGSGWTIGYDYQAWANTKQFKVGDTIVFNYPKGSHNVFKVNQSSFVDCVIPPPSEAYTSGHDVLALSTPGKTWYICGVGEHCSEYQQKVAINTKAC</sequence>
<evidence type="ECO:0000256" key="12">
    <source>
        <dbReference type="SAM" id="SignalP"/>
    </source>
</evidence>
<dbReference type="EMBL" id="JBCNJP010000003">
    <property type="protein sequence ID" value="KAK9079247.1"/>
    <property type="molecule type" value="Genomic_DNA"/>
</dbReference>
<keyword evidence="7" id="KW-1133">Transmembrane helix</keyword>
<feature type="chain" id="PRO_5042818289" description="Phytocyanin domain-containing protein" evidence="12">
    <location>
        <begin position="26"/>
        <end position="127"/>
    </location>
</feature>
<dbReference type="Pfam" id="PF02298">
    <property type="entry name" value="Cu_bind_like"/>
    <property type="match status" value="1"/>
</dbReference>
<dbReference type="Gene3D" id="2.60.40.420">
    <property type="entry name" value="Cupredoxins - blue copper proteins"/>
    <property type="match status" value="1"/>
</dbReference>
<evidence type="ECO:0000256" key="7">
    <source>
        <dbReference type="ARBA" id="ARBA00022989"/>
    </source>
</evidence>
<keyword evidence="5 12" id="KW-0732">Signal</keyword>
<evidence type="ECO:0000256" key="9">
    <source>
        <dbReference type="ARBA" id="ARBA00023136"/>
    </source>
</evidence>
<evidence type="ECO:0000256" key="3">
    <source>
        <dbReference type="ARBA" id="ARBA00022692"/>
    </source>
</evidence>
<name>A0AAP0DV46_9ASTR</name>
<dbReference type="InterPro" id="IPR008972">
    <property type="entry name" value="Cupredoxin"/>
</dbReference>
<evidence type="ECO:0000256" key="10">
    <source>
        <dbReference type="ARBA" id="ARBA00023157"/>
    </source>
</evidence>
<dbReference type="FunFam" id="2.60.40.420:FF:000067">
    <property type="entry name" value="Cupredoxin superfamily protein"/>
    <property type="match status" value="1"/>
</dbReference>
<keyword evidence="8" id="KW-0186">Copper</keyword>
<keyword evidence="9" id="KW-0472">Membrane</keyword>